<feature type="non-terminal residue" evidence="3">
    <location>
        <position position="1"/>
    </location>
</feature>
<organism evidence="3">
    <name type="scientific">human gut metagenome</name>
    <dbReference type="NCBI Taxonomy" id="408170"/>
    <lineage>
        <taxon>unclassified sequences</taxon>
        <taxon>metagenomes</taxon>
        <taxon>organismal metagenomes</taxon>
    </lineage>
</organism>
<dbReference type="GO" id="GO:0005737">
    <property type="term" value="C:cytoplasm"/>
    <property type="evidence" value="ECO:0007669"/>
    <property type="project" value="TreeGrafter"/>
</dbReference>
<dbReference type="InterPro" id="IPR010918">
    <property type="entry name" value="PurM-like_C_dom"/>
</dbReference>
<dbReference type="SUPFAM" id="SSF56042">
    <property type="entry name" value="PurM C-terminal domain-like"/>
    <property type="match status" value="1"/>
</dbReference>
<name>W1Y4S2_9ZZZZ</name>
<proteinExistence type="predicted"/>
<sequence length="84" mass="8867">GGGAASSMASGQSDADLDFASVQRDNPEMERRCQEVIDRCWQLGDANPILFIHDVGAGGLSNAMPELVSDGGRGGKFELRDILS</sequence>
<accession>W1Y4S2</accession>
<feature type="non-terminal residue" evidence="3">
    <location>
        <position position="84"/>
    </location>
</feature>
<evidence type="ECO:0000259" key="2">
    <source>
        <dbReference type="Pfam" id="PF02769"/>
    </source>
</evidence>
<dbReference type="PANTHER" id="PTHR10099">
    <property type="entry name" value="PHOSPHORIBOSYLFORMYLGLYCINAMIDINE SYNTHASE"/>
    <property type="match status" value="1"/>
</dbReference>
<reference evidence="3" key="1">
    <citation type="submission" date="2013-12" db="EMBL/GenBank/DDBJ databases">
        <title>A Varibaculum cambriense genome reconstructed from a premature infant gut community with otherwise low bacterial novelty that shifts toward anaerobic metabolism during the third week of life.</title>
        <authorList>
            <person name="Brown C.T."/>
            <person name="Sharon I."/>
            <person name="Thomas B.C."/>
            <person name="Castelle C.J."/>
            <person name="Morowitz M.J."/>
            <person name="Banfield J.F."/>
        </authorList>
    </citation>
    <scope>NUCLEOTIDE SEQUENCE</scope>
</reference>
<dbReference type="EMBL" id="AZMM01008238">
    <property type="protein sequence ID" value="ETJ37542.1"/>
    <property type="molecule type" value="Genomic_DNA"/>
</dbReference>
<dbReference type="GO" id="GO:0004642">
    <property type="term" value="F:phosphoribosylformylglycinamidine synthase activity"/>
    <property type="evidence" value="ECO:0007669"/>
    <property type="project" value="TreeGrafter"/>
</dbReference>
<dbReference type="InterPro" id="IPR036676">
    <property type="entry name" value="PurM-like_C_sf"/>
</dbReference>
<feature type="compositionally biased region" description="Low complexity" evidence="1">
    <location>
        <begin position="1"/>
        <end position="14"/>
    </location>
</feature>
<dbReference type="PANTHER" id="PTHR10099:SF1">
    <property type="entry name" value="PHOSPHORIBOSYLFORMYLGLYCINAMIDINE SYNTHASE"/>
    <property type="match status" value="1"/>
</dbReference>
<dbReference type="GO" id="GO:0006164">
    <property type="term" value="P:purine nucleotide biosynthetic process"/>
    <property type="evidence" value="ECO:0007669"/>
    <property type="project" value="TreeGrafter"/>
</dbReference>
<feature type="domain" description="PurM-like C-terminal" evidence="2">
    <location>
        <begin position="2"/>
        <end position="80"/>
    </location>
</feature>
<feature type="region of interest" description="Disordered" evidence="1">
    <location>
        <begin position="1"/>
        <end position="23"/>
    </location>
</feature>
<evidence type="ECO:0000256" key="1">
    <source>
        <dbReference type="SAM" id="MobiDB-lite"/>
    </source>
</evidence>
<evidence type="ECO:0000313" key="3">
    <source>
        <dbReference type="EMBL" id="ETJ37542.1"/>
    </source>
</evidence>
<gene>
    <name evidence="3" type="ORF">Q604_UNBC08238G0001</name>
</gene>
<protein>
    <submittedName>
        <fullName evidence="3">Phosphoribosylformylglycinamidine synthase</fullName>
    </submittedName>
</protein>
<dbReference type="AlphaFoldDB" id="W1Y4S2"/>
<dbReference type="Pfam" id="PF02769">
    <property type="entry name" value="AIRS_C"/>
    <property type="match status" value="1"/>
</dbReference>
<dbReference type="Gene3D" id="3.90.650.10">
    <property type="entry name" value="PurM-like C-terminal domain"/>
    <property type="match status" value="1"/>
</dbReference>
<comment type="caution">
    <text evidence="3">The sequence shown here is derived from an EMBL/GenBank/DDBJ whole genome shotgun (WGS) entry which is preliminary data.</text>
</comment>